<dbReference type="PIRSF" id="PIRSF000428">
    <property type="entry name" value="P_Ac_trans"/>
    <property type="match status" value="1"/>
</dbReference>
<comment type="similarity">
    <text evidence="1">Belongs to the phosphate acetyltransferase and butyryltransferase family.</text>
</comment>
<evidence type="ECO:0000256" key="2">
    <source>
        <dbReference type="ARBA" id="ARBA00022679"/>
    </source>
</evidence>
<dbReference type="EC" id="2.3.1.19" evidence="5"/>
<dbReference type="EMBL" id="CP095075">
    <property type="protein sequence ID" value="UOR12361.1"/>
    <property type="molecule type" value="Genomic_DNA"/>
</dbReference>
<evidence type="ECO:0000313" key="5">
    <source>
        <dbReference type="EMBL" id="UOR12361.1"/>
    </source>
</evidence>
<dbReference type="InterPro" id="IPR002505">
    <property type="entry name" value="PTA_PTB"/>
</dbReference>
<organism evidence="5 6">
    <name type="scientific">Halobacillus amylolyticus</name>
    <dbReference type="NCBI Taxonomy" id="2932259"/>
    <lineage>
        <taxon>Bacteria</taxon>
        <taxon>Bacillati</taxon>
        <taxon>Bacillota</taxon>
        <taxon>Bacilli</taxon>
        <taxon>Bacillales</taxon>
        <taxon>Bacillaceae</taxon>
        <taxon>Halobacillus</taxon>
    </lineage>
</organism>
<dbReference type="GO" id="GO:0050182">
    <property type="term" value="F:phosphate butyryltransferase activity"/>
    <property type="evidence" value="ECO:0007669"/>
    <property type="project" value="UniProtKB-EC"/>
</dbReference>
<sequence>MKSLDDLLETIDRNNLQTVAVAQAADHEVLRAVKHALEINMARFLLVGDQDNIKLLAEEVGLDLSQSGVSVKSSAEGQFADEAVKAVREGEAHVVMKGHIDTKHLLKAVLNKQHGLRSNRVLSHVALFEVPNKDRLIFLTDSAMNIAPTLDEKAQIVRNVVEVANHAGWTLPKVAPLAAVEVVNLAMPATQDAAMLTQMNRRGQIKNCIIDGPLAFDNAVDLQAAKQKGINSEVAGAADILMVPTIEVANALYKSFIYFAGAKVAGVISGAKAPIVLTSRADSAQSKVYSLALALQSSK</sequence>
<dbReference type="RefSeq" id="WP_245033147.1">
    <property type="nucleotide sequence ID" value="NZ_CP095075.1"/>
</dbReference>
<keyword evidence="6" id="KW-1185">Reference proteome</keyword>
<name>A0ABY4HCR7_9BACI</name>
<dbReference type="Proteomes" id="UP000830326">
    <property type="component" value="Chromosome"/>
</dbReference>
<keyword evidence="3 5" id="KW-0012">Acyltransferase</keyword>
<dbReference type="InterPro" id="IPR012147">
    <property type="entry name" value="P_Ac_Bu_trans"/>
</dbReference>
<dbReference type="NCBIfam" id="NF005837">
    <property type="entry name" value="PRK07742.1"/>
    <property type="match status" value="1"/>
</dbReference>
<dbReference type="PANTHER" id="PTHR43356">
    <property type="entry name" value="PHOSPHATE ACETYLTRANSFERASE"/>
    <property type="match status" value="1"/>
</dbReference>
<evidence type="ECO:0000256" key="1">
    <source>
        <dbReference type="ARBA" id="ARBA00005656"/>
    </source>
</evidence>
<dbReference type="Gene3D" id="3.40.718.10">
    <property type="entry name" value="Isopropylmalate Dehydrogenase"/>
    <property type="match status" value="1"/>
</dbReference>
<reference evidence="5" key="1">
    <citation type="submission" date="2022-04" db="EMBL/GenBank/DDBJ databases">
        <title>Halobacillus sp. isolated from saltern.</title>
        <authorList>
            <person name="Won M."/>
            <person name="Lee C.-M."/>
            <person name="Woen H.-Y."/>
            <person name="Kwon S.-W."/>
        </authorList>
    </citation>
    <scope>NUCLEOTIDE SEQUENCE</scope>
    <source>
        <strain evidence="5">SSHM10-5</strain>
    </source>
</reference>
<accession>A0ABY4HCR7</accession>
<gene>
    <name evidence="5" type="primary">yqiS</name>
    <name evidence="5" type="ORF">MUO15_02210</name>
</gene>
<dbReference type="InterPro" id="IPR050500">
    <property type="entry name" value="Phos_Acetyltrans/Butyryltrans"/>
</dbReference>
<evidence type="ECO:0000259" key="4">
    <source>
        <dbReference type="Pfam" id="PF01515"/>
    </source>
</evidence>
<protein>
    <submittedName>
        <fullName evidence="5">Phosphate butyryltransferase</fullName>
        <ecNumber evidence="5">2.3.1.19</ecNumber>
    </submittedName>
</protein>
<dbReference type="SUPFAM" id="SSF53659">
    <property type="entry name" value="Isocitrate/Isopropylmalate dehydrogenase-like"/>
    <property type="match status" value="1"/>
</dbReference>
<evidence type="ECO:0000256" key="3">
    <source>
        <dbReference type="ARBA" id="ARBA00023315"/>
    </source>
</evidence>
<keyword evidence="2 5" id="KW-0808">Transferase</keyword>
<evidence type="ECO:0000313" key="6">
    <source>
        <dbReference type="Proteomes" id="UP000830326"/>
    </source>
</evidence>
<feature type="domain" description="Phosphate acetyl/butaryl transferase" evidence="4">
    <location>
        <begin position="83"/>
        <end position="294"/>
    </location>
</feature>
<dbReference type="PANTHER" id="PTHR43356:SF2">
    <property type="entry name" value="PHOSPHATE ACETYLTRANSFERASE"/>
    <property type="match status" value="1"/>
</dbReference>
<dbReference type="Pfam" id="PF01515">
    <property type="entry name" value="PTA_PTB"/>
    <property type="match status" value="1"/>
</dbReference>
<dbReference type="NCBIfam" id="NF006045">
    <property type="entry name" value="PRK08190.1"/>
    <property type="match status" value="1"/>
</dbReference>
<proteinExistence type="inferred from homology"/>